<comment type="subcellular location">
    <subcellularLocation>
        <location evidence="1">Membrane</location>
        <topology evidence="1">Multi-pass membrane protein</topology>
    </subcellularLocation>
</comment>
<feature type="transmembrane region" description="Helical" evidence="10">
    <location>
        <begin position="455"/>
        <end position="474"/>
    </location>
</feature>
<evidence type="ECO:0000256" key="4">
    <source>
        <dbReference type="ARBA" id="ARBA00022692"/>
    </source>
</evidence>
<name>A0ABD1ZGZ3_9MARC</name>
<protein>
    <submittedName>
        <fullName evidence="11">Uncharacterized protein</fullName>
    </submittedName>
</protein>
<keyword evidence="4 10" id="KW-0812">Transmembrane</keyword>
<keyword evidence="3" id="KW-0813">Transport</keyword>
<keyword evidence="12" id="KW-1185">Reference proteome</keyword>
<reference evidence="11 12" key="1">
    <citation type="submission" date="2024-09" db="EMBL/GenBank/DDBJ databases">
        <title>Chromosome-scale assembly of Riccia fluitans.</title>
        <authorList>
            <person name="Paukszto L."/>
            <person name="Sawicki J."/>
            <person name="Karawczyk K."/>
            <person name="Piernik-Szablinska J."/>
            <person name="Szczecinska M."/>
            <person name="Mazdziarz M."/>
        </authorList>
    </citation>
    <scope>NUCLEOTIDE SEQUENCE [LARGE SCALE GENOMIC DNA]</scope>
    <source>
        <strain evidence="11">Rf_01</strain>
        <tissue evidence="11">Aerial parts of the thallus</tissue>
    </source>
</reference>
<feature type="transmembrane region" description="Helical" evidence="10">
    <location>
        <begin position="200"/>
        <end position="220"/>
    </location>
</feature>
<proteinExistence type="inferred from homology"/>
<feature type="transmembrane region" description="Helical" evidence="10">
    <location>
        <begin position="162"/>
        <end position="180"/>
    </location>
</feature>
<feature type="transmembrane region" description="Helical" evidence="10">
    <location>
        <begin position="66"/>
        <end position="88"/>
    </location>
</feature>
<sequence length="536" mass="58328">MNASHFVIASVAPDPARIHCAFILATFVVSISGIRDSFAYHQRKYSYDQSEIVCGTPRKSAVADKASAILLMIVALWCLGSWPAFFNVLERRGRLPQHTYLDYAISTYMFACLTALTLGEAGPSSASVPNFIDQLTQDNLPCVVFAILGGLALCSGNISMQYSLALVGISLTEVVSASIAVVGGTTVNYFLDKGLNKASILFPGVVCFLVAVIMGSFCHASNEADTKAKFSHTTESGGTYKPIDEGSPENSHTHYSQESGGCLRRGESLLEQWSSSKSDVEGGISGKYEYVYDKAPEFPKYEYVSGKVPELPSMDESSSAAGSVAYLEHLEEVRAIKVRGHSVMFGLGLAFLTGACYALFSPLFNLATNDQFHLLKNGVPHLSVYATFFYFSTAFFVLAISANVYFLYHPMMGLPKSSLVAYLRDWEGRHLAVLAGIVCGVGNVCQFMGGQAAGYAAADAVQALPLVGTLWGVLKKRKGEDGVGVIFVEESRSRRFPHVFVHLITKVDILAISQKKHVNRDDKQKPRDRNVFVRQV</sequence>
<dbReference type="GO" id="GO:0005524">
    <property type="term" value="F:ATP binding"/>
    <property type="evidence" value="ECO:0007669"/>
    <property type="project" value="UniProtKB-KW"/>
</dbReference>
<feature type="transmembrane region" description="Helical" evidence="10">
    <location>
        <begin position="138"/>
        <end position="155"/>
    </location>
</feature>
<dbReference type="AlphaFoldDB" id="A0ABD1ZGZ3"/>
<feature type="transmembrane region" description="Helical" evidence="10">
    <location>
        <begin position="429"/>
        <end position="449"/>
    </location>
</feature>
<evidence type="ECO:0000256" key="3">
    <source>
        <dbReference type="ARBA" id="ARBA00022448"/>
    </source>
</evidence>
<dbReference type="EMBL" id="JBHFFA010000001">
    <property type="protein sequence ID" value="KAL2649309.1"/>
    <property type="molecule type" value="Genomic_DNA"/>
</dbReference>
<accession>A0ABD1ZGZ3</accession>
<keyword evidence="6" id="KW-0067">ATP-binding</keyword>
<feature type="compositionally biased region" description="Polar residues" evidence="9">
    <location>
        <begin position="248"/>
        <end position="259"/>
    </location>
</feature>
<evidence type="ECO:0000256" key="5">
    <source>
        <dbReference type="ARBA" id="ARBA00022741"/>
    </source>
</evidence>
<evidence type="ECO:0000256" key="8">
    <source>
        <dbReference type="ARBA" id="ARBA00023136"/>
    </source>
</evidence>
<dbReference type="GO" id="GO:0016020">
    <property type="term" value="C:membrane"/>
    <property type="evidence" value="ECO:0007669"/>
    <property type="project" value="UniProtKB-SubCell"/>
</dbReference>
<evidence type="ECO:0000256" key="9">
    <source>
        <dbReference type="SAM" id="MobiDB-lite"/>
    </source>
</evidence>
<dbReference type="PANTHER" id="PTHR31081:SF17">
    <property type="entry name" value="UREIDE PERMEASE"/>
    <property type="match status" value="1"/>
</dbReference>
<dbReference type="PANTHER" id="PTHR31081">
    <property type="entry name" value="UREIDE PERMEASE 1-RELATED-RELATED"/>
    <property type="match status" value="1"/>
</dbReference>
<dbReference type="InterPro" id="IPR030189">
    <property type="entry name" value="UPS_plant"/>
</dbReference>
<dbReference type="InterPro" id="IPR009834">
    <property type="entry name" value="Ureide_permease"/>
</dbReference>
<evidence type="ECO:0000256" key="7">
    <source>
        <dbReference type="ARBA" id="ARBA00022989"/>
    </source>
</evidence>
<feature type="transmembrane region" description="Helical" evidence="10">
    <location>
        <begin position="384"/>
        <end position="408"/>
    </location>
</feature>
<dbReference type="Proteomes" id="UP001605036">
    <property type="component" value="Unassembled WGS sequence"/>
</dbReference>
<comment type="similarity">
    <text evidence="2">Belongs to the plant ureide permease (TC 2.A.7.19) family.</text>
</comment>
<keyword evidence="8 10" id="KW-0472">Membrane</keyword>
<evidence type="ECO:0000256" key="2">
    <source>
        <dbReference type="ARBA" id="ARBA00005931"/>
    </source>
</evidence>
<keyword evidence="5" id="KW-0547">Nucleotide-binding</keyword>
<dbReference type="Pfam" id="PF07168">
    <property type="entry name" value="Ureide_permease"/>
    <property type="match status" value="2"/>
</dbReference>
<organism evidence="11 12">
    <name type="scientific">Riccia fluitans</name>
    <dbReference type="NCBI Taxonomy" id="41844"/>
    <lineage>
        <taxon>Eukaryota</taxon>
        <taxon>Viridiplantae</taxon>
        <taxon>Streptophyta</taxon>
        <taxon>Embryophyta</taxon>
        <taxon>Marchantiophyta</taxon>
        <taxon>Marchantiopsida</taxon>
        <taxon>Marchantiidae</taxon>
        <taxon>Marchantiales</taxon>
        <taxon>Ricciaceae</taxon>
        <taxon>Riccia</taxon>
    </lineage>
</organism>
<gene>
    <name evidence="11" type="ORF">R1flu_017437</name>
</gene>
<feature type="transmembrane region" description="Helical" evidence="10">
    <location>
        <begin position="343"/>
        <end position="364"/>
    </location>
</feature>
<evidence type="ECO:0000256" key="1">
    <source>
        <dbReference type="ARBA" id="ARBA00004141"/>
    </source>
</evidence>
<evidence type="ECO:0000256" key="6">
    <source>
        <dbReference type="ARBA" id="ARBA00022840"/>
    </source>
</evidence>
<keyword evidence="7 10" id="KW-1133">Transmembrane helix</keyword>
<evidence type="ECO:0000313" key="11">
    <source>
        <dbReference type="EMBL" id="KAL2649309.1"/>
    </source>
</evidence>
<feature type="region of interest" description="Disordered" evidence="9">
    <location>
        <begin position="230"/>
        <end position="260"/>
    </location>
</feature>
<comment type="caution">
    <text evidence="11">The sequence shown here is derived from an EMBL/GenBank/DDBJ whole genome shotgun (WGS) entry which is preliminary data.</text>
</comment>
<evidence type="ECO:0000313" key="12">
    <source>
        <dbReference type="Proteomes" id="UP001605036"/>
    </source>
</evidence>
<evidence type="ECO:0000256" key="10">
    <source>
        <dbReference type="SAM" id="Phobius"/>
    </source>
</evidence>